<dbReference type="Proteomes" id="UP000431533">
    <property type="component" value="Unassembled WGS sequence"/>
</dbReference>
<feature type="region of interest" description="Disordered" evidence="1">
    <location>
        <begin position="970"/>
        <end position="1002"/>
    </location>
</feature>
<reference evidence="4 5" key="1">
    <citation type="submission" date="2018-05" db="EMBL/GenBank/DDBJ databases">
        <title>Genome sequencing and assembly of the regulated plant pathogen Lachnellula willkommii and related sister species for the development of diagnostic species identification markers.</title>
        <authorList>
            <person name="Giroux E."/>
            <person name="Bilodeau G."/>
        </authorList>
    </citation>
    <scope>NUCLEOTIDE SEQUENCE [LARGE SCALE GENOMIC DNA]</scope>
    <source>
        <strain evidence="4 5">CBS 185.66</strain>
    </source>
</reference>
<dbReference type="Gene3D" id="3.40.50.300">
    <property type="entry name" value="P-loop containing nucleotide triphosphate hydrolases"/>
    <property type="match status" value="1"/>
</dbReference>
<feature type="domain" description="DUF7605" evidence="3">
    <location>
        <begin position="698"/>
        <end position="861"/>
    </location>
</feature>
<dbReference type="SUPFAM" id="SSF52540">
    <property type="entry name" value="P-loop containing nucleoside triphosphate hydrolases"/>
    <property type="match status" value="1"/>
</dbReference>
<dbReference type="RefSeq" id="XP_031009414.1">
    <property type="nucleotide sequence ID" value="XM_031146180.1"/>
</dbReference>
<feature type="region of interest" description="Disordered" evidence="1">
    <location>
        <begin position="451"/>
        <end position="487"/>
    </location>
</feature>
<dbReference type="InterPro" id="IPR056024">
    <property type="entry name" value="DUF7605"/>
</dbReference>
<dbReference type="PANTHER" id="PTHR36681">
    <property type="entry name" value="NUCLEAR GTPASE, GERMINAL CENTER-ASSOCIATED, TANDEM DUPLICATE 3"/>
    <property type="match status" value="1"/>
</dbReference>
<keyword evidence="5" id="KW-1185">Reference proteome</keyword>
<name>A0A8H8U4W3_9HELO</name>
<dbReference type="Pfam" id="PF24564">
    <property type="entry name" value="DUF7605"/>
    <property type="match status" value="1"/>
</dbReference>
<dbReference type="Pfam" id="PF00350">
    <property type="entry name" value="Dynamin_N"/>
    <property type="match status" value="1"/>
</dbReference>
<dbReference type="InterPro" id="IPR045063">
    <property type="entry name" value="Dynamin_N"/>
</dbReference>
<dbReference type="EMBL" id="QGMH01000005">
    <property type="protein sequence ID" value="TVY30628.1"/>
    <property type="molecule type" value="Genomic_DNA"/>
</dbReference>
<protein>
    <submittedName>
        <fullName evidence="4">Nuclear GTPase SLIP-GC</fullName>
    </submittedName>
</protein>
<dbReference type="GeneID" id="41981393"/>
<sequence length="1002" mass="113482">MAEPEIKSEPRSRASTESEPVANNMKQDPPTPQLKVDSVWSVTPEPPNTDPVWRDCKYLNLLQQIEIKEAAVKDAEVCLKGIKLTLEKHSSQVTSTQNWLGRIQSIYDNKKECRVLIGFLGASGAGKSSLINALLEQDDLLPADDEKACTAVCVEIAYNPSENSNLEFTAKVDRISEDDWRVELETLFKDLKDRAQNNDGEDGEPDLERDMRIKAAFQKLKCVYPHIKTPEDLKTYKVQNLLDHPNVKNILGKSKCVADSTRDGFAAKIKPFIDSSNSKEDGGKSFAHWPLVKLVRILVKSKILEDGIVLVDLPGSMDTNVARGAIAENYQKHLKVTCVVAPTQRAASDKPAQDLLGRVTQRTLLLDNHFSSESLCFVVSKTDSSLNTPRYIKTHPNVEEALSYQFKLEQTHNVRLDKVRDLCAEHKQTQVSSKLLYSELRKAYSKIPGVGKELKVSRPRKRKRDDVDDTSVNQPISEEEKKMQRKVNSLSKRIRQAKEKLDVAGSKLYDGQERIRELENAIKLSHSLQKAACINNRNEVSTAELRKDYQNVLRQMGQPNKKPLQVFCVSALAFAEMTKESKHVEGFPRLSDTGIPLLQRWLVETTLKDRERHAVSFLEDVVSLELSIAPWVADTSAEFKMLLTQREMIEKIFDDNFDTLKKDFSNINARIVEVCNKLVDSGICSKMPKNEITAARETERIVKSWAQKPIYWSTHRALNRNKGEWTTSKGISYNWNEELAGNYLEPLIAQWSRIIHHRLPDVRSNYDFDTSRLVQNFVKSVAASTTDVCPEMSEAVEQWKGSILRIPAQIQKHSFTIFNDKIQDAAREAHRTVKPKVEDSWAPIYDQCAAEAGTGHFKRNQVTHINHAKKIARRMYQRGSKAIQAGFLNLWGSLPASFGEGTIQASTQMRDEFETMIMNHSLREETNEINQCAAKLQLQQDIQASFDKIKARWATKIVLATEIEEVDPKPEDIDIEDLFNPDVDTMSQSSDSEGSEYDPGTS</sequence>
<evidence type="ECO:0000259" key="2">
    <source>
        <dbReference type="Pfam" id="PF00350"/>
    </source>
</evidence>
<dbReference type="InterPro" id="IPR027417">
    <property type="entry name" value="P-loop_NTPase"/>
</dbReference>
<dbReference type="AlphaFoldDB" id="A0A8H8U4W3"/>
<comment type="caution">
    <text evidence="4">The sequence shown here is derived from an EMBL/GenBank/DDBJ whole genome shotgun (WGS) entry which is preliminary data.</text>
</comment>
<feature type="compositionally biased region" description="Basic and acidic residues" evidence="1">
    <location>
        <begin position="1"/>
        <end position="16"/>
    </location>
</feature>
<accession>A0A8H8U4W3</accession>
<gene>
    <name evidence="4" type="primary">Nuggc_2</name>
    <name evidence="4" type="ORF">LHYA1_G001195</name>
</gene>
<proteinExistence type="predicted"/>
<evidence type="ECO:0000259" key="3">
    <source>
        <dbReference type="Pfam" id="PF24564"/>
    </source>
</evidence>
<dbReference type="OrthoDB" id="3598281at2759"/>
<evidence type="ECO:0000313" key="5">
    <source>
        <dbReference type="Proteomes" id="UP000431533"/>
    </source>
</evidence>
<evidence type="ECO:0000313" key="4">
    <source>
        <dbReference type="EMBL" id="TVY30628.1"/>
    </source>
</evidence>
<feature type="domain" description="Dynamin N-terminal" evidence="2">
    <location>
        <begin position="117"/>
        <end position="359"/>
    </location>
</feature>
<dbReference type="PANTHER" id="PTHR36681:SF3">
    <property type="entry name" value="NUCLEAR GTPASE, GERMINAL CENTER-ASSOCIATED, TANDEM DUPLICATE 3"/>
    <property type="match status" value="1"/>
</dbReference>
<organism evidence="4 5">
    <name type="scientific">Lachnellula hyalina</name>
    <dbReference type="NCBI Taxonomy" id="1316788"/>
    <lineage>
        <taxon>Eukaryota</taxon>
        <taxon>Fungi</taxon>
        <taxon>Dikarya</taxon>
        <taxon>Ascomycota</taxon>
        <taxon>Pezizomycotina</taxon>
        <taxon>Leotiomycetes</taxon>
        <taxon>Helotiales</taxon>
        <taxon>Lachnaceae</taxon>
        <taxon>Lachnellula</taxon>
    </lineage>
</organism>
<feature type="region of interest" description="Disordered" evidence="1">
    <location>
        <begin position="1"/>
        <end position="35"/>
    </location>
</feature>
<evidence type="ECO:0000256" key="1">
    <source>
        <dbReference type="SAM" id="MobiDB-lite"/>
    </source>
</evidence>